<evidence type="ECO:0000256" key="4">
    <source>
        <dbReference type="SAM" id="MobiDB-lite"/>
    </source>
</evidence>
<keyword evidence="3" id="KW-0175">Coiled coil</keyword>
<dbReference type="Proteomes" id="UP000242146">
    <property type="component" value="Unassembled WGS sequence"/>
</dbReference>
<evidence type="ECO:0000313" key="5">
    <source>
        <dbReference type="EMBL" id="ORX42366.1"/>
    </source>
</evidence>
<name>A0A1X2G261_9FUNG</name>
<proteinExistence type="predicted"/>
<dbReference type="GO" id="GO:0006397">
    <property type="term" value="P:mRNA processing"/>
    <property type="evidence" value="ECO:0007669"/>
    <property type="project" value="InterPro"/>
</dbReference>
<dbReference type="OrthoDB" id="205166at2759"/>
<feature type="coiled-coil region" evidence="3">
    <location>
        <begin position="77"/>
        <end position="179"/>
    </location>
</feature>
<dbReference type="STRING" id="101127.A0A1X2G261"/>
<dbReference type="InterPro" id="IPR008501">
    <property type="entry name" value="THOC7/Mft1"/>
</dbReference>
<feature type="region of interest" description="Disordered" evidence="4">
    <location>
        <begin position="189"/>
        <end position="240"/>
    </location>
</feature>
<evidence type="ECO:0000313" key="6">
    <source>
        <dbReference type="Proteomes" id="UP000242146"/>
    </source>
</evidence>
<evidence type="ECO:0000256" key="2">
    <source>
        <dbReference type="ARBA" id="ARBA00023242"/>
    </source>
</evidence>
<comment type="subcellular location">
    <subcellularLocation>
        <location evidence="1">Nucleus</location>
    </subcellularLocation>
</comment>
<reference evidence="5 6" key="1">
    <citation type="submission" date="2016-07" db="EMBL/GenBank/DDBJ databases">
        <title>Pervasive Adenine N6-methylation of Active Genes in Fungi.</title>
        <authorList>
            <consortium name="DOE Joint Genome Institute"/>
            <person name="Mondo S.J."/>
            <person name="Dannebaum R.O."/>
            <person name="Kuo R.C."/>
            <person name="Labutti K."/>
            <person name="Haridas S."/>
            <person name="Kuo A."/>
            <person name="Salamov A."/>
            <person name="Ahrendt S.R."/>
            <person name="Lipzen A."/>
            <person name="Sullivan W."/>
            <person name="Andreopoulos W.B."/>
            <person name="Clum A."/>
            <person name="Lindquist E."/>
            <person name="Daum C."/>
            <person name="Ramamoorthy G.K."/>
            <person name="Gryganskyi A."/>
            <person name="Culley D."/>
            <person name="Magnuson J.K."/>
            <person name="James T.Y."/>
            <person name="O'Malley M.A."/>
            <person name="Stajich J.E."/>
            <person name="Spatafora J.W."/>
            <person name="Visel A."/>
            <person name="Grigoriev I.V."/>
        </authorList>
    </citation>
    <scope>NUCLEOTIDE SEQUENCE [LARGE SCALE GENOMIC DNA]</scope>
    <source>
        <strain evidence="5 6">NRRL 3301</strain>
    </source>
</reference>
<evidence type="ECO:0000256" key="1">
    <source>
        <dbReference type="ARBA" id="ARBA00004123"/>
    </source>
</evidence>
<organism evidence="5 6">
    <name type="scientific">Hesseltinella vesiculosa</name>
    <dbReference type="NCBI Taxonomy" id="101127"/>
    <lineage>
        <taxon>Eukaryota</taxon>
        <taxon>Fungi</taxon>
        <taxon>Fungi incertae sedis</taxon>
        <taxon>Mucoromycota</taxon>
        <taxon>Mucoromycotina</taxon>
        <taxon>Mucoromycetes</taxon>
        <taxon>Mucorales</taxon>
        <taxon>Cunninghamellaceae</taxon>
        <taxon>Hesseltinella</taxon>
    </lineage>
</organism>
<accession>A0A1X2G261</accession>
<keyword evidence="6" id="KW-1185">Reference proteome</keyword>
<evidence type="ECO:0000256" key="3">
    <source>
        <dbReference type="SAM" id="Coils"/>
    </source>
</evidence>
<dbReference type="Pfam" id="PF05615">
    <property type="entry name" value="THOC7"/>
    <property type="match status" value="1"/>
</dbReference>
<protein>
    <submittedName>
        <fullName evidence="5">Uncharacterized protein</fullName>
    </submittedName>
</protein>
<keyword evidence="2" id="KW-0539">Nucleus</keyword>
<feature type="compositionally biased region" description="Acidic residues" evidence="4">
    <location>
        <begin position="194"/>
        <end position="212"/>
    </location>
</feature>
<comment type="caution">
    <text evidence="5">The sequence shown here is derived from an EMBL/GenBank/DDBJ whole genome shotgun (WGS) entry which is preliminary data.</text>
</comment>
<dbReference type="EMBL" id="MCGT01000069">
    <property type="protein sequence ID" value="ORX42366.1"/>
    <property type="molecule type" value="Genomic_DNA"/>
</dbReference>
<dbReference type="GO" id="GO:0000445">
    <property type="term" value="C:THO complex part of transcription export complex"/>
    <property type="evidence" value="ECO:0007669"/>
    <property type="project" value="InterPro"/>
</dbReference>
<gene>
    <name evidence="5" type="ORF">DM01DRAFT_346807</name>
</gene>
<sequence>MNTEDARLMLDEKTLRSLEKRIYMWLHSLPTSTVEEASVTYSSLISQIANYQKVCMVKQPLLQQASKFDEQGYGSTVESTATKVAQSQNDIQNLREDLIQAQKVRDNKLEYDKVALEVMKLKTREEYQASIAQLEADIEWLTMEKSTKVQVLELRKSKLATLIGSVKQLQKEMDDQRVQDRETHKRLMDMGYESSDDEEEDRMQVTQEDENEPTASNRFQERNDEDDEEGLVANDDSKNS</sequence>
<dbReference type="AlphaFoldDB" id="A0A1X2G261"/>